<protein>
    <submittedName>
        <fullName evidence="4">Type 4 prepilin peptidase 1</fullName>
    </submittedName>
</protein>
<evidence type="ECO:0000256" key="2">
    <source>
        <dbReference type="SAM" id="Phobius"/>
    </source>
</evidence>
<evidence type="ECO:0000256" key="1">
    <source>
        <dbReference type="ARBA" id="ARBA00005801"/>
    </source>
</evidence>
<comment type="similarity">
    <text evidence="1">Belongs to the peptidase A24 family.</text>
</comment>
<feature type="transmembrane region" description="Helical" evidence="2">
    <location>
        <begin position="58"/>
        <end position="77"/>
    </location>
</feature>
<keyword evidence="2" id="KW-1133">Transmembrane helix</keyword>
<proteinExistence type="inferred from homology"/>
<sequence>MLSFYTYDGSTLLLLLILLLAVVKDWRRNRIPNWLTYSSLLAGLVLQYVFLHVDGLMIGLKGAGVGLAVLLPFYLMGGMGAGDVKLMAAAGSFIGPMAAMTAACVALVVGGCVALYLILRSGELASLYRRYMVMLAARTLVPAEPGSVARHRFPFSSAIAIGVLLHQGLIGKLEFYHLTTQIGLQLQALGGAQ</sequence>
<reference evidence="5" key="1">
    <citation type="journal article" date="2019" name="Int. J. Syst. Evol. Microbiol.">
        <title>The Global Catalogue of Microorganisms (GCM) 10K type strain sequencing project: providing services to taxonomists for standard genome sequencing and annotation.</title>
        <authorList>
            <consortium name="The Broad Institute Genomics Platform"/>
            <consortium name="The Broad Institute Genome Sequencing Center for Infectious Disease"/>
            <person name="Wu L."/>
            <person name="Ma J."/>
        </authorList>
    </citation>
    <scope>NUCLEOTIDE SEQUENCE [LARGE SCALE GENOMIC DNA]</scope>
    <source>
        <strain evidence="5">CGMCC 1.15341</strain>
    </source>
</reference>
<dbReference type="InterPro" id="IPR050882">
    <property type="entry name" value="Prepilin_peptidase/N-MTase"/>
</dbReference>
<dbReference type="Pfam" id="PF01478">
    <property type="entry name" value="Peptidase_A24"/>
    <property type="match status" value="1"/>
</dbReference>
<evidence type="ECO:0000259" key="3">
    <source>
        <dbReference type="Pfam" id="PF01478"/>
    </source>
</evidence>
<dbReference type="PANTHER" id="PTHR30487:SF0">
    <property type="entry name" value="PREPILIN LEADER PEPTIDASE_N-METHYLTRANSFERASE-RELATED"/>
    <property type="match status" value="1"/>
</dbReference>
<dbReference type="PANTHER" id="PTHR30487">
    <property type="entry name" value="TYPE 4 PREPILIN-LIKE PROTEINS LEADER PEPTIDE-PROCESSING ENZYME"/>
    <property type="match status" value="1"/>
</dbReference>
<comment type="caution">
    <text evidence="4">The sequence shown here is derived from an EMBL/GenBank/DDBJ whole genome shotgun (WGS) entry which is preliminary data.</text>
</comment>
<evidence type="ECO:0000313" key="4">
    <source>
        <dbReference type="EMBL" id="GGB88761.1"/>
    </source>
</evidence>
<dbReference type="InterPro" id="IPR000045">
    <property type="entry name" value="Prepilin_IV_endopep_pep"/>
</dbReference>
<gene>
    <name evidence="4" type="ORF">GCM10011352_13460</name>
</gene>
<dbReference type="RefSeq" id="WP_188746551.1">
    <property type="nucleotide sequence ID" value="NZ_BMIJ01000002.1"/>
</dbReference>
<keyword evidence="5" id="KW-1185">Reference proteome</keyword>
<organism evidence="4 5">
    <name type="scientific">Marinobacterium zhoushanense</name>
    <dbReference type="NCBI Taxonomy" id="1679163"/>
    <lineage>
        <taxon>Bacteria</taxon>
        <taxon>Pseudomonadati</taxon>
        <taxon>Pseudomonadota</taxon>
        <taxon>Gammaproteobacteria</taxon>
        <taxon>Oceanospirillales</taxon>
        <taxon>Oceanospirillaceae</taxon>
        <taxon>Marinobacterium</taxon>
    </lineage>
</organism>
<dbReference type="Proteomes" id="UP000629025">
    <property type="component" value="Unassembled WGS sequence"/>
</dbReference>
<dbReference type="EMBL" id="BMIJ01000002">
    <property type="protein sequence ID" value="GGB88761.1"/>
    <property type="molecule type" value="Genomic_DNA"/>
</dbReference>
<keyword evidence="2" id="KW-0812">Transmembrane</keyword>
<dbReference type="Gene3D" id="1.20.120.1220">
    <property type="match status" value="1"/>
</dbReference>
<evidence type="ECO:0000313" key="5">
    <source>
        <dbReference type="Proteomes" id="UP000629025"/>
    </source>
</evidence>
<name>A0ABQ1K5M6_9GAMM</name>
<keyword evidence="2" id="KW-0472">Membrane</keyword>
<feature type="transmembrane region" description="Helical" evidence="2">
    <location>
        <begin position="97"/>
        <end position="119"/>
    </location>
</feature>
<feature type="domain" description="Prepilin type IV endopeptidase peptidase" evidence="3">
    <location>
        <begin position="12"/>
        <end position="115"/>
    </location>
</feature>
<accession>A0ABQ1K5M6</accession>